<dbReference type="GO" id="GO:0035312">
    <property type="term" value="F:5'-3' DNA exonuclease activity"/>
    <property type="evidence" value="ECO:0007669"/>
    <property type="project" value="TreeGrafter"/>
</dbReference>
<proteinExistence type="predicted"/>
<dbReference type="PANTHER" id="PTHR42924:SF3">
    <property type="entry name" value="POLYMERASE_HISTIDINOL PHOSPHATASE N-TERMINAL DOMAIN-CONTAINING PROTEIN"/>
    <property type="match status" value="1"/>
</dbReference>
<dbReference type="InterPro" id="IPR016195">
    <property type="entry name" value="Pol/histidinol_Pase-like"/>
</dbReference>
<dbReference type="GO" id="GO:0004534">
    <property type="term" value="F:5'-3' RNA exonuclease activity"/>
    <property type="evidence" value="ECO:0007669"/>
    <property type="project" value="TreeGrafter"/>
</dbReference>
<evidence type="ECO:0000313" key="2">
    <source>
        <dbReference type="EMBL" id="STO31422.1"/>
    </source>
</evidence>
<dbReference type="EMBL" id="UGGU01000003">
    <property type="protein sequence ID" value="STO31422.1"/>
    <property type="molecule type" value="Genomic_DNA"/>
</dbReference>
<evidence type="ECO:0000259" key="1">
    <source>
        <dbReference type="SMART" id="SM00481"/>
    </source>
</evidence>
<dbReference type="CDD" id="cd07432">
    <property type="entry name" value="PHP_HisPPase"/>
    <property type="match status" value="1"/>
</dbReference>
<dbReference type="Gene3D" id="3.20.20.140">
    <property type="entry name" value="Metal-dependent hydrolases"/>
    <property type="match status" value="1"/>
</dbReference>
<dbReference type="Pfam" id="PF13263">
    <property type="entry name" value="PHP_C"/>
    <property type="match status" value="1"/>
</dbReference>
<feature type="domain" description="Polymerase/histidinol phosphatase N-terminal" evidence="1">
    <location>
        <begin position="27"/>
        <end position="87"/>
    </location>
</feature>
<keyword evidence="3" id="KW-1185">Reference proteome</keyword>
<accession>A0A377GXD4</accession>
<reference evidence="2 3" key="1">
    <citation type="submission" date="2018-06" db="EMBL/GenBank/DDBJ databases">
        <authorList>
            <consortium name="Pathogen Informatics"/>
            <person name="Doyle S."/>
        </authorList>
    </citation>
    <scope>NUCLEOTIDE SEQUENCE [LARGE SCALE GENOMIC DNA]</scope>
    <source>
        <strain evidence="2 3">NCTC10723</strain>
    </source>
</reference>
<name>A0A377GXD4_9FUSO</name>
<dbReference type="RefSeq" id="WP_115269722.1">
    <property type="nucleotide sequence ID" value="NZ_CASFEE010000015.1"/>
</dbReference>
<gene>
    <name evidence="2" type="ORF">NCTC10723_00872</name>
</gene>
<dbReference type="AlphaFoldDB" id="A0A377GXD4"/>
<dbReference type="InterPro" id="IPR003141">
    <property type="entry name" value="Pol/His_phosphatase_N"/>
</dbReference>
<organism evidence="2 3">
    <name type="scientific">Fusobacterium necrogenes</name>
    <dbReference type="NCBI Taxonomy" id="858"/>
    <lineage>
        <taxon>Bacteria</taxon>
        <taxon>Fusobacteriati</taxon>
        <taxon>Fusobacteriota</taxon>
        <taxon>Fusobacteriia</taxon>
        <taxon>Fusobacteriales</taxon>
        <taxon>Fusobacteriaceae</taxon>
        <taxon>Fusobacterium</taxon>
    </lineage>
</organism>
<dbReference type="SMART" id="SM00481">
    <property type="entry name" value="POLIIIAc"/>
    <property type="match status" value="1"/>
</dbReference>
<dbReference type="Proteomes" id="UP000255328">
    <property type="component" value="Unassembled WGS sequence"/>
</dbReference>
<evidence type="ECO:0000313" key="3">
    <source>
        <dbReference type="Proteomes" id="UP000255328"/>
    </source>
</evidence>
<protein>
    <recommendedName>
        <fullName evidence="1">Polymerase/histidinol phosphatase N-terminal domain-containing protein</fullName>
    </recommendedName>
</protein>
<dbReference type="OrthoDB" id="9804333at2"/>
<dbReference type="PANTHER" id="PTHR42924">
    <property type="entry name" value="EXONUCLEASE"/>
    <property type="match status" value="1"/>
</dbReference>
<sequence length="250" mass="29814">MIEFQKLSNFFFPFIEVDFRYVGNFYYDLHIHTTASDSFIKPEFFKSFLNKKRYLFSITDHNDIRGAIRVRELGVNNVPGIEIGCKDGFEMLIYFKKIEDLEEFYRKEVEPYKNLKRMAKTYRSIYEYLNILDQWECHKSIPHICGMAQKKFINNKEYIYDILKKVDSLETYNHGLPSVRNLSARELRKKYGLCATFGSDAHILREVISFYKYSNMDLARNEKIIDYLYKIGSLSGIGQKHFFYMIKSLI</sequence>
<dbReference type="SUPFAM" id="SSF89550">
    <property type="entry name" value="PHP domain-like"/>
    <property type="match status" value="1"/>
</dbReference>
<dbReference type="InterPro" id="IPR052018">
    <property type="entry name" value="PHP_domain"/>
</dbReference>